<organism evidence="3 4">
    <name type="scientific">Granulicella cerasi</name>
    <dbReference type="NCBI Taxonomy" id="741063"/>
    <lineage>
        <taxon>Bacteria</taxon>
        <taxon>Pseudomonadati</taxon>
        <taxon>Acidobacteriota</taxon>
        <taxon>Terriglobia</taxon>
        <taxon>Terriglobales</taxon>
        <taxon>Acidobacteriaceae</taxon>
        <taxon>Granulicella</taxon>
    </lineage>
</organism>
<evidence type="ECO:0000313" key="3">
    <source>
        <dbReference type="EMBL" id="MFC6646824.1"/>
    </source>
</evidence>
<evidence type="ECO:0000256" key="1">
    <source>
        <dbReference type="SAM" id="SignalP"/>
    </source>
</evidence>
<comment type="caution">
    <text evidence="3">The sequence shown here is derived from an EMBL/GenBank/DDBJ whole genome shotgun (WGS) entry which is preliminary data.</text>
</comment>
<keyword evidence="1" id="KW-0732">Signal</keyword>
<dbReference type="CDD" id="cd01830">
    <property type="entry name" value="XynE_like"/>
    <property type="match status" value="1"/>
</dbReference>
<keyword evidence="4" id="KW-1185">Reference proteome</keyword>
<sequence>MRRSLIALLAVSLTLPASMLHAEKKSEGRWVASWTAAPVASPSKSDTFKEMTIRNFVHLSLGGRGTRIVLTNEFGTSPLTINGVSVAMSAGNGVIKPGSSQVVKFGGRETVVIPAGALMVSDPVEFEIPAAADLAVSMYVPEQTMTICTAHNYTAQENFRAAGNQLTAEMMADAKKLGPWFFLKGVEVFSASDAATVVTFGDSITDGHGSTLNANHRYPNFLAARVLADAKLKHLAVVDEGIGGNRVLHDQTGPNALARFDRDVLAVPGAKYVIVLESINDIGRMTSQPGTPEAVTAIDLIVGLQQMIDRAHERGLKIFGATLTPYEGAKYYSESGEAIREQINAWIRTSGHFDAVIDFDKATQDPANPKRYLPAYDLGDHLHPSDAGYQRMADAVDLTLFR</sequence>
<dbReference type="InterPro" id="IPR053140">
    <property type="entry name" value="GDSL_Rv0518-like"/>
</dbReference>
<evidence type="ECO:0000259" key="2">
    <source>
        <dbReference type="Pfam" id="PF13472"/>
    </source>
</evidence>
<dbReference type="InterPro" id="IPR013830">
    <property type="entry name" value="SGNH_hydro"/>
</dbReference>
<feature type="signal peptide" evidence="1">
    <location>
        <begin position="1"/>
        <end position="22"/>
    </location>
</feature>
<dbReference type="Pfam" id="PF13472">
    <property type="entry name" value="Lipase_GDSL_2"/>
    <property type="match status" value="1"/>
</dbReference>
<keyword evidence="3" id="KW-0378">Hydrolase</keyword>
<dbReference type="PANTHER" id="PTHR43784:SF2">
    <property type="entry name" value="GDSL-LIKE LIPASE_ACYLHYDROLASE, PUTATIVE (AFU_ORTHOLOGUE AFUA_2G00820)-RELATED"/>
    <property type="match status" value="1"/>
</dbReference>
<accession>A0ABW1ZCK4</accession>
<proteinExistence type="predicted"/>
<dbReference type="GO" id="GO:0016787">
    <property type="term" value="F:hydrolase activity"/>
    <property type="evidence" value="ECO:0007669"/>
    <property type="project" value="UniProtKB-KW"/>
</dbReference>
<feature type="domain" description="SGNH hydrolase-type esterase" evidence="2">
    <location>
        <begin position="200"/>
        <end position="391"/>
    </location>
</feature>
<dbReference type="EMBL" id="JBHSWI010000001">
    <property type="protein sequence ID" value="MFC6646824.1"/>
    <property type="molecule type" value="Genomic_DNA"/>
</dbReference>
<dbReference type="PANTHER" id="PTHR43784">
    <property type="entry name" value="GDSL-LIKE LIPASE/ACYLHYDROLASE, PUTATIVE (AFU_ORTHOLOGUE AFUA_2G00820)-RELATED"/>
    <property type="match status" value="1"/>
</dbReference>
<feature type="chain" id="PRO_5046007344" evidence="1">
    <location>
        <begin position="23"/>
        <end position="402"/>
    </location>
</feature>
<evidence type="ECO:0000313" key="4">
    <source>
        <dbReference type="Proteomes" id="UP001596391"/>
    </source>
</evidence>
<protein>
    <submittedName>
        <fullName evidence="3">SGNH/GDSL hydrolase family protein</fullName>
    </submittedName>
</protein>
<reference evidence="4" key="1">
    <citation type="journal article" date="2019" name="Int. J. Syst. Evol. Microbiol.">
        <title>The Global Catalogue of Microorganisms (GCM) 10K type strain sequencing project: providing services to taxonomists for standard genome sequencing and annotation.</title>
        <authorList>
            <consortium name="The Broad Institute Genomics Platform"/>
            <consortium name="The Broad Institute Genome Sequencing Center for Infectious Disease"/>
            <person name="Wu L."/>
            <person name="Ma J."/>
        </authorList>
    </citation>
    <scope>NUCLEOTIDE SEQUENCE [LARGE SCALE GENOMIC DNA]</scope>
    <source>
        <strain evidence="4">CGMCC 1.16026</strain>
    </source>
</reference>
<dbReference type="InterPro" id="IPR036514">
    <property type="entry name" value="SGNH_hydro_sf"/>
</dbReference>
<dbReference type="SUPFAM" id="SSF52266">
    <property type="entry name" value="SGNH hydrolase"/>
    <property type="match status" value="1"/>
</dbReference>
<dbReference type="Proteomes" id="UP001596391">
    <property type="component" value="Unassembled WGS sequence"/>
</dbReference>
<dbReference type="Gene3D" id="3.40.50.1110">
    <property type="entry name" value="SGNH hydrolase"/>
    <property type="match status" value="1"/>
</dbReference>
<dbReference type="RefSeq" id="WP_263371239.1">
    <property type="nucleotide sequence ID" value="NZ_JAGSYD010000002.1"/>
</dbReference>
<name>A0ABW1ZCK4_9BACT</name>
<gene>
    <name evidence="3" type="ORF">ACFQBQ_14790</name>
</gene>